<dbReference type="PANTHER" id="PTHR33164">
    <property type="entry name" value="TRANSCRIPTIONAL REGULATOR, MARR FAMILY"/>
    <property type="match status" value="1"/>
</dbReference>
<dbReference type="GO" id="GO:0006950">
    <property type="term" value="P:response to stress"/>
    <property type="evidence" value="ECO:0007669"/>
    <property type="project" value="TreeGrafter"/>
</dbReference>
<dbReference type="Gene3D" id="1.10.10.10">
    <property type="entry name" value="Winged helix-like DNA-binding domain superfamily/Winged helix DNA-binding domain"/>
    <property type="match status" value="1"/>
</dbReference>
<dbReference type="Pfam" id="PF01047">
    <property type="entry name" value="MarR"/>
    <property type="match status" value="1"/>
</dbReference>
<reference evidence="2" key="1">
    <citation type="submission" date="2021-01" db="EMBL/GenBank/DDBJ databases">
        <title>Whole genome shotgun sequence of Virgisporangium aurantiacum NBRC 16421.</title>
        <authorList>
            <person name="Komaki H."/>
            <person name="Tamura T."/>
        </authorList>
    </citation>
    <scope>NUCLEOTIDE SEQUENCE</scope>
    <source>
        <strain evidence="2">NBRC 16421</strain>
    </source>
</reference>
<keyword evidence="3" id="KW-1185">Reference proteome</keyword>
<gene>
    <name evidence="2" type="ORF">Vau01_112050</name>
</gene>
<dbReference type="InterPro" id="IPR000835">
    <property type="entry name" value="HTH_MarR-typ"/>
</dbReference>
<dbReference type="EMBL" id="BOPG01000101">
    <property type="protein sequence ID" value="GIJ63689.1"/>
    <property type="molecule type" value="Genomic_DNA"/>
</dbReference>
<name>A0A8J3ZGY8_9ACTN</name>
<dbReference type="Proteomes" id="UP000612585">
    <property type="component" value="Unassembled WGS sequence"/>
</dbReference>
<evidence type="ECO:0000259" key="1">
    <source>
        <dbReference type="PROSITE" id="PS50995"/>
    </source>
</evidence>
<evidence type="ECO:0000313" key="3">
    <source>
        <dbReference type="Proteomes" id="UP000612585"/>
    </source>
</evidence>
<dbReference type="PRINTS" id="PR00598">
    <property type="entry name" value="HTHMARR"/>
</dbReference>
<comment type="caution">
    <text evidence="2">The sequence shown here is derived from an EMBL/GenBank/DDBJ whole genome shotgun (WGS) entry which is preliminary data.</text>
</comment>
<feature type="domain" description="HTH marR-type" evidence="1">
    <location>
        <begin position="14"/>
        <end position="147"/>
    </location>
</feature>
<dbReference type="PANTHER" id="PTHR33164:SF43">
    <property type="entry name" value="HTH-TYPE TRANSCRIPTIONAL REPRESSOR YETL"/>
    <property type="match status" value="1"/>
</dbReference>
<dbReference type="InterPro" id="IPR036388">
    <property type="entry name" value="WH-like_DNA-bd_sf"/>
</dbReference>
<organism evidence="2 3">
    <name type="scientific">Virgisporangium aurantiacum</name>
    <dbReference type="NCBI Taxonomy" id="175570"/>
    <lineage>
        <taxon>Bacteria</taxon>
        <taxon>Bacillati</taxon>
        <taxon>Actinomycetota</taxon>
        <taxon>Actinomycetes</taxon>
        <taxon>Micromonosporales</taxon>
        <taxon>Micromonosporaceae</taxon>
        <taxon>Virgisporangium</taxon>
    </lineage>
</organism>
<accession>A0A8J3ZGY8</accession>
<dbReference type="InterPro" id="IPR039422">
    <property type="entry name" value="MarR/SlyA-like"/>
</dbReference>
<dbReference type="SMART" id="SM00347">
    <property type="entry name" value="HTH_MARR"/>
    <property type="match status" value="1"/>
</dbReference>
<evidence type="ECO:0000313" key="2">
    <source>
        <dbReference type="EMBL" id="GIJ63689.1"/>
    </source>
</evidence>
<dbReference type="InterPro" id="IPR036390">
    <property type="entry name" value="WH_DNA-bd_sf"/>
</dbReference>
<protein>
    <submittedName>
        <fullName evidence="2">MarR family transcriptional regulator</fullName>
    </submittedName>
</protein>
<dbReference type="AlphaFoldDB" id="A0A8J3ZGY8"/>
<dbReference type="GO" id="GO:0003700">
    <property type="term" value="F:DNA-binding transcription factor activity"/>
    <property type="evidence" value="ECO:0007669"/>
    <property type="project" value="InterPro"/>
</dbReference>
<dbReference type="SUPFAM" id="SSF46785">
    <property type="entry name" value="Winged helix' DNA-binding domain"/>
    <property type="match status" value="1"/>
</dbReference>
<proteinExistence type="predicted"/>
<sequence>MLRGMDDEFRPPTLLGLPSYLAGAAARVGHRLLVEALATHDLRLPHFAVLTALSDFGPLPQHELADRLAINRSHLVGYLDDIEQRDLVRRERDPQDRRRQLVALTASGRAQMRRLHEVALRSQAEFLHALTQPEQETLVALLRRVINANDKDRLA</sequence>
<dbReference type="PROSITE" id="PS50995">
    <property type="entry name" value="HTH_MARR_2"/>
    <property type="match status" value="1"/>
</dbReference>